<name>A0A518HC17_9BACT</name>
<organism evidence="2 3">
    <name type="scientific">Tautonia plasticadhaerens</name>
    <dbReference type="NCBI Taxonomy" id="2527974"/>
    <lineage>
        <taxon>Bacteria</taxon>
        <taxon>Pseudomonadati</taxon>
        <taxon>Planctomycetota</taxon>
        <taxon>Planctomycetia</taxon>
        <taxon>Isosphaerales</taxon>
        <taxon>Isosphaeraceae</taxon>
        <taxon>Tautonia</taxon>
    </lineage>
</organism>
<dbReference type="EMBL" id="CP036426">
    <property type="protein sequence ID" value="QDV38377.1"/>
    <property type="molecule type" value="Genomic_DNA"/>
</dbReference>
<sequence length="115" mass="13043">MSLRLYMDHHIDVAITRGLRRRGTDIVTCLEDGTADWDDVRLLGRATDLGRVLFTQDDDHLAIAHRWQGDGRGFAGLIFARSLDLTVGKAIRDLELVANVLDEDDIRNRVEYLPL</sequence>
<evidence type="ECO:0000313" key="3">
    <source>
        <dbReference type="Proteomes" id="UP000317835"/>
    </source>
</evidence>
<accession>A0A518HC17</accession>
<dbReference type="InterPro" id="IPR041049">
    <property type="entry name" value="DUF5615"/>
</dbReference>
<protein>
    <recommendedName>
        <fullName evidence="1">DUF5615 domain-containing protein</fullName>
    </recommendedName>
</protein>
<feature type="domain" description="DUF5615" evidence="1">
    <location>
        <begin position="4"/>
        <end position="67"/>
    </location>
</feature>
<evidence type="ECO:0000259" key="1">
    <source>
        <dbReference type="Pfam" id="PF18480"/>
    </source>
</evidence>
<dbReference type="OrthoDB" id="282903at2"/>
<dbReference type="Proteomes" id="UP000317835">
    <property type="component" value="Chromosome"/>
</dbReference>
<reference evidence="2 3" key="1">
    <citation type="submission" date="2019-02" db="EMBL/GenBank/DDBJ databases">
        <title>Deep-cultivation of Planctomycetes and their phenomic and genomic characterization uncovers novel biology.</title>
        <authorList>
            <person name="Wiegand S."/>
            <person name="Jogler M."/>
            <person name="Boedeker C."/>
            <person name="Pinto D."/>
            <person name="Vollmers J."/>
            <person name="Rivas-Marin E."/>
            <person name="Kohn T."/>
            <person name="Peeters S.H."/>
            <person name="Heuer A."/>
            <person name="Rast P."/>
            <person name="Oberbeckmann S."/>
            <person name="Bunk B."/>
            <person name="Jeske O."/>
            <person name="Meyerdierks A."/>
            <person name="Storesund J.E."/>
            <person name="Kallscheuer N."/>
            <person name="Luecker S."/>
            <person name="Lage O.M."/>
            <person name="Pohl T."/>
            <person name="Merkel B.J."/>
            <person name="Hornburger P."/>
            <person name="Mueller R.-W."/>
            <person name="Bruemmer F."/>
            <person name="Labrenz M."/>
            <person name="Spormann A.M."/>
            <person name="Op den Camp H."/>
            <person name="Overmann J."/>
            <person name="Amann R."/>
            <person name="Jetten M.S.M."/>
            <person name="Mascher T."/>
            <person name="Medema M.H."/>
            <person name="Devos D.P."/>
            <person name="Kaster A.-K."/>
            <person name="Ovreas L."/>
            <person name="Rohde M."/>
            <person name="Galperin M.Y."/>
            <person name="Jogler C."/>
        </authorList>
    </citation>
    <scope>NUCLEOTIDE SEQUENCE [LARGE SCALE GENOMIC DNA]</scope>
    <source>
        <strain evidence="2 3">ElP</strain>
    </source>
</reference>
<dbReference type="Pfam" id="PF18480">
    <property type="entry name" value="DUF5615"/>
    <property type="match status" value="1"/>
</dbReference>
<keyword evidence="3" id="KW-1185">Reference proteome</keyword>
<evidence type="ECO:0000313" key="2">
    <source>
        <dbReference type="EMBL" id="QDV38377.1"/>
    </source>
</evidence>
<dbReference type="AlphaFoldDB" id="A0A518HC17"/>
<proteinExistence type="predicted"/>
<dbReference type="KEGG" id="tpla:ElP_63320"/>
<gene>
    <name evidence="2" type="ORF">ElP_63320</name>
</gene>